<proteinExistence type="predicted"/>
<feature type="region of interest" description="Disordered" evidence="1">
    <location>
        <begin position="1"/>
        <end position="40"/>
    </location>
</feature>
<dbReference type="AlphaFoldDB" id="M8AKV5"/>
<feature type="compositionally biased region" description="Basic and acidic residues" evidence="1">
    <location>
        <begin position="1"/>
        <end position="24"/>
    </location>
</feature>
<protein>
    <submittedName>
        <fullName evidence="2">Uncharacterized protein</fullName>
    </submittedName>
</protein>
<accession>M8AKV5</accession>
<gene>
    <name evidence="2" type="ORF">TRIUR3_25816</name>
</gene>
<name>M8AKV5_TRIUA</name>
<sequence length="59" mass="6758">MAKEKTDDFAEGAKEAVQETKEAVLGESDDEKDRQKCPEKRYSSEIRVDELHISKQLDC</sequence>
<dbReference type="EMBL" id="KD095576">
    <property type="protein sequence ID" value="EMS61454.1"/>
    <property type="molecule type" value="Genomic_DNA"/>
</dbReference>
<evidence type="ECO:0000256" key="1">
    <source>
        <dbReference type="SAM" id="MobiDB-lite"/>
    </source>
</evidence>
<reference evidence="2" key="1">
    <citation type="journal article" date="2013" name="Nature">
        <title>Draft genome of the wheat A-genome progenitor Triticum urartu.</title>
        <authorList>
            <person name="Ling H.Q."/>
            <person name="Zhao S."/>
            <person name="Liu D."/>
            <person name="Wang J."/>
            <person name="Sun H."/>
            <person name="Zhang C."/>
            <person name="Fan H."/>
            <person name="Li D."/>
            <person name="Dong L."/>
            <person name="Tao Y."/>
            <person name="Gao C."/>
            <person name="Wu H."/>
            <person name="Li Y."/>
            <person name="Cui Y."/>
            <person name="Guo X."/>
            <person name="Zheng S."/>
            <person name="Wang B."/>
            <person name="Yu K."/>
            <person name="Liang Q."/>
            <person name="Yang W."/>
            <person name="Lou X."/>
            <person name="Chen J."/>
            <person name="Feng M."/>
            <person name="Jian J."/>
            <person name="Zhang X."/>
            <person name="Luo G."/>
            <person name="Jiang Y."/>
            <person name="Liu J."/>
            <person name="Wang Z."/>
            <person name="Sha Y."/>
            <person name="Zhang B."/>
            <person name="Wu H."/>
            <person name="Tang D."/>
            <person name="Shen Q."/>
            <person name="Xue P."/>
            <person name="Zou S."/>
            <person name="Wang X."/>
            <person name="Liu X."/>
            <person name="Wang F."/>
            <person name="Yang Y."/>
            <person name="An X."/>
            <person name="Dong Z."/>
            <person name="Zhang K."/>
            <person name="Zhang X."/>
            <person name="Luo M.C."/>
            <person name="Dvorak J."/>
            <person name="Tong Y."/>
            <person name="Wang J."/>
            <person name="Yang H."/>
            <person name="Li Z."/>
            <person name="Wang D."/>
            <person name="Zhang A."/>
            <person name="Wang J."/>
        </authorList>
    </citation>
    <scope>NUCLEOTIDE SEQUENCE</scope>
</reference>
<evidence type="ECO:0000313" key="2">
    <source>
        <dbReference type="EMBL" id="EMS61454.1"/>
    </source>
</evidence>
<feature type="compositionally biased region" description="Basic and acidic residues" evidence="1">
    <location>
        <begin position="31"/>
        <end position="40"/>
    </location>
</feature>
<organism evidence="2">
    <name type="scientific">Triticum urartu</name>
    <name type="common">Red wild einkorn</name>
    <name type="synonym">Crithodium urartu</name>
    <dbReference type="NCBI Taxonomy" id="4572"/>
    <lineage>
        <taxon>Eukaryota</taxon>
        <taxon>Viridiplantae</taxon>
        <taxon>Streptophyta</taxon>
        <taxon>Embryophyta</taxon>
        <taxon>Tracheophyta</taxon>
        <taxon>Spermatophyta</taxon>
        <taxon>Magnoliopsida</taxon>
        <taxon>Liliopsida</taxon>
        <taxon>Poales</taxon>
        <taxon>Poaceae</taxon>
        <taxon>BOP clade</taxon>
        <taxon>Pooideae</taxon>
        <taxon>Triticodae</taxon>
        <taxon>Triticeae</taxon>
        <taxon>Triticinae</taxon>
        <taxon>Triticum</taxon>
    </lineage>
</organism>